<protein>
    <recommendedName>
        <fullName evidence="1">BRCT domain-containing protein</fullName>
    </recommendedName>
</protein>
<dbReference type="Gene3D" id="3.40.50.10190">
    <property type="entry name" value="BRCT domain"/>
    <property type="match status" value="1"/>
</dbReference>
<feature type="domain" description="BRCT" evidence="1">
    <location>
        <begin position="34"/>
        <end position="114"/>
    </location>
</feature>
<comment type="caution">
    <text evidence="2">The sequence shown here is derived from an EMBL/GenBank/DDBJ whole genome shotgun (WGS) entry which is preliminary data.</text>
</comment>
<dbReference type="Proteomes" id="UP000822688">
    <property type="component" value="Chromosome V"/>
</dbReference>
<dbReference type="SUPFAM" id="SSF52113">
    <property type="entry name" value="BRCT domain"/>
    <property type="match status" value="1"/>
</dbReference>
<proteinExistence type="predicted"/>
<dbReference type="InterPro" id="IPR001357">
    <property type="entry name" value="BRCT_dom"/>
</dbReference>
<keyword evidence="3" id="KW-1185">Reference proteome</keyword>
<organism evidence="2 3">
    <name type="scientific">Ceratodon purpureus</name>
    <name type="common">Fire moss</name>
    <name type="synonym">Dicranum purpureum</name>
    <dbReference type="NCBI Taxonomy" id="3225"/>
    <lineage>
        <taxon>Eukaryota</taxon>
        <taxon>Viridiplantae</taxon>
        <taxon>Streptophyta</taxon>
        <taxon>Embryophyta</taxon>
        <taxon>Bryophyta</taxon>
        <taxon>Bryophytina</taxon>
        <taxon>Bryopsida</taxon>
        <taxon>Dicranidae</taxon>
        <taxon>Pseudoditrichales</taxon>
        <taxon>Ditrichaceae</taxon>
        <taxon>Ceratodon</taxon>
    </lineage>
</organism>
<dbReference type="InterPro" id="IPR036420">
    <property type="entry name" value="BRCT_dom_sf"/>
</dbReference>
<reference evidence="2" key="1">
    <citation type="submission" date="2020-06" db="EMBL/GenBank/DDBJ databases">
        <title>WGS assembly of Ceratodon purpureus strain R40.</title>
        <authorList>
            <person name="Carey S.B."/>
            <person name="Jenkins J."/>
            <person name="Shu S."/>
            <person name="Lovell J.T."/>
            <person name="Sreedasyam A."/>
            <person name="Maumus F."/>
            <person name="Tiley G.P."/>
            <person name="Fernandez-Pozo N."/>
            <person name="Barry K."/>
            <person name="Chen C."/>
            <person name="Wang M."/>
            <person name="Lipzen A."/>
            <person name="Daum C."/>
            <person name="Saski C.A."/>
            <person name="Payton A.C."/>
            <person name="Mcbreen J.C."/>
            <person name="Conrad R.E."/>
            <person name="Kollar L.M."/>
            <person name="Olsson S."/>
            <person name="Huttunen S."/>
            <person name="Landis J.B."/>
            <person name="Wickett N.J."/>
            <person name="Johnson M.G."/>
            <person name="Rensing S.A."/>
            <person name="Grimwood J."/>
            <person name="Schmutz J."/>
            <person name="Mcdaniel S.F."/>
        </authorList>
    </citation>
    <scope>NUCLEOTIDE SEQUENCE</scope>
    <source>
        <strain evidence="2">R40</strain>
    </source>
</reference>
<dbReference type="PROSITE" id="PS50172">
    <property type="entry name" value="BRCT"/>
    <property type="match status" value="1"/>
</dbReference>
<dbReference type="AlphaFoldDB" id="A0A8T0HQK2"/>
<evidence type="ECO:0000313" key="2">
    <source>
        <dbReference type="EMBL" id="KAG0573250.1"/>
    </source>
</evidence>
<sequence>MLGRKLEELQRSPNSRTIATLTMGRLLLEACCVGANEAVNIFDSATHVIVYRMTDQIIPRKDILQSLGGQSEHDMAVYGQFILPGNAKVKVVYIEWLSDSLQANRVLAEEAYLALP</sequence>
<evidence type="ECO:0000313" key="3">
    <source>
        <dbReference type="Proteomes" id="UP000822688"/>
    </source>
</evidence>
<accession>A0A8T0HQK2</accession>
<dbReference type="EMBL" id="CM026426">
    <property type="protein sequence ID" value="KAG0573250.1"/>
    <property type="molecule type" value="Genomic_DNA"/>
</dbReference>
<gene>
    <name evidence="2" type="ORF">KC19_VG161800</name>
</gene>
<evidence type="ECO:0000259" key="1">
    <source>
        <dbReference type="PROSITE" id="PS50172"/>
    </source>
</evidence>
<name>A0A8T0HQK2_CERPU</name>